<comment type="caution">
    <text evidence="3">The sequence shown here is derived from an EMBL/GenBank/DDBJ whole genome shotgun (WGS) entry which is preliminary data.</text>
</comment>
<keyword evidence="2" id="KW-0472">Membrane</keyword>
<feature type="transmembrane region" description="Helical" evidence="2">
    <location>
        <begin position="306"/>
        <end position="327"/>
    </location>
</feature>
<keyword evidence="2" id="KW-0812">Transmembrane</keyword>
<dbReference type="EMBL" id="JAIWYP010000002">
    <property type="protein sequence ID" value="KAH3868722.1"/>
    <property type="molecule type" value="Genomic_DNA"/>
</dbReference>
<name>A0A9D4M3X9_DREPO</name>
<protein>
    <submittedName>
        <fullName evidence="3">Uncharacterized protein</fullName>
    </submittedName>
</protein>
<reference evidence="3" key="2">
    <citation type="submission" date="2020-11" db="EMBL/GenBank/DDBJ databases">
        <authorList>
            <person name="McCartney M.A."/>
            <person name="Auch B."/>
            <person name="Kono T."/>
            <person name="Mallez S."/>
            <person name="Becker A."/>
            <person name="Gohl D.M."/>
            <person name="Silverstein K.A.T."/>
            <person name="Koren S."/>
            <person name="Bechman K.B."/>
            <person name="Herman A."/>
            <person name="Abrahante J.E."/>
            <person name="Garbe J."/>
        </authorList>
    </citation>
    <scope>NUCLEOTIDE SEQUENCE</scope>
    <source>
        <strain evidence="3">Duluth1</strain>
        <tissue evidence="3">Whole animal</tissue>
    </source>
</reference>
<organism evidence="3 4">
    <name type="scientific">Dreissena polymorpha</name>
    <name type="common">Zebra mussel</name>
    <name type="synonym">Mytilus polymorpha</name>
    <dbReference type="NCBI Taxonomy" id="45954"/>
    <lineage>
        <taxon>Eukaryota</taxon>
        <taxon>Metazoa</taxon>
        <taxon>Spiralia</taxon>
        <taxon>Lophotrochozoa</taxon>
        <taxon>Mollusca</taxon>
        <taxon>Bivalvia</taxon>
        <taxon>Autobranchia</taxon>
        <taxon>Heteroconchia</taxon>
        <taxon>Euheterodonta</taxon>
        <taxon>Imparidentia</taxon>
        <taxon>Neoheterodontei</taxon>
        <taxon>Myida</taxon>
        <taxon>Dreissenoidea</taxon>
        <taxon>Dreissenidae</taxon>
        <taxon>Dreissena</taxon>
    </lineage>
</organism>
<evidence type="ECO:0000256" key="1">
    <source>
        <dbReference type="SAM" id="MobiDB-lite"/>
    </source>
</evidence>
<evidence type="ECO:0000313" key="4">
    <source>
        <dbReference type="Proteomes" id="UP000828390"/>
    </source>
</evidence>
<gene>
    <name evidence="3" type="ORF">DPMN_031874</name>
</gene>
<sequence length="524" mass="59240">MKGSSSNLHEGILHVKDPTNNTNWLPVCWTNLEFEDQKCLQNTIDQSKTGIYVFLDGVFHFPYTNITNSLVHLNANVCNSRSNIAPVSCDLCTETKQSGCCNPLAICLQSARPSEFGPAECSRNWTGAQSKRNDKPCHNGHTLSMSRIRSANITQFPGKAWTASAFKEICGEYKGTTINYVESGLNRCLQDWNTRHYLKNNYVIMDQYLNCSWSSERPCPRNQGVVFEFHEFVDHNDTNNIYCIAASLQNDWDFTVENCTTLLPPFCGKVTGADNPTQPPTANTDTTSHRRFSRMPTVKPRSNETVLVIAITVPSTLCGVIAACCCYTRYRKVNRSSGDSPRENTIINQTYGDHLDETYHLLDESRLKENPKPTLPVRNNAHELSVMDAYSMPHDSIVPTLTHVDYELTYDDQLKCAHNFQNKVTGNSNDPCAVINSLRRPRRKSLYYDIHAVEISIIGYNCLHDSLPKHYKRRSSVMNTARIKKLRSESDICYHMTNQRGNVNNSGLETSEDVKTDFQSVSLT</sequence>
<keyword evidence="4" id="KW-1185">Reference proteome</keyword>
<feature type="region of interest" description="Disordered" evidence="1">
    <location>
        <begin position="273"/>
        <end position="297"/>
    </location>
</feature>
<dbReference type="AlphaFoldDB" id="A0A9D4M3X9"/>
<accession>A0A9D4M3X9</accession>
<proteinExistence type="predicted"/>
<reference evidence="3" key="1">
    <citation type="journal article" date="2019" name="bioRxiv">
        <title>The Genome of the Zebra Mussel, Dreissena polymorpha: A Resource for Invasive Species Research.</title>
        <authorList>
            <person name="McCartney M.A."/>
            <person name="Auch B."/>
            <person name="Kono T."/>
            <person name="Mallez S."/>
            <person name="Zhang Y."/>
            <person name="Obille A."/>
            <person name="Becker A."/>
            <person name="Abrahante J.E."/>
            <person name="Garbe J."/>
            <person name="Badalamenti J.P."/>
            <person name="Herman A."/>
            <person name="Mangelson H."/>
            <person name="Liachko I."/>
            <person name="Sullivan S."/>
            <person name="Sone E.D."/>
            <person name="Koren S."/>
            <person name="Silverstein K.A.T."/>
            <person name="Beckman K.B."/>
            <person name="Gohl D.M."/>
        </authorList>
    </citation>
    <scope>NUCLEOTIDE SEQUENCE</scope>
    <source>
        <strain evidence="3">Duluth1</strain>
        <tissue evidence="3">Whole animal</tissue>
    </source>
</reference>
<evidence type="ECO:0000313" key="3">
    <source>
        <dbReference type="EMBL" id="KAH3868722.1"/>
    </source>
</evidence>
<dbReference type="Proteomes" id="UP000828390">
    <property type="component" value="Unassembled WGS sequence"/>
</dbReference>
<evidence type="ECO:0000256" key="2">
    <source>
        <dbReference type="SAM" id="Phobius"/>
    </source>
</evidence>
<keyword evidence="2" id="KW-1133">Transmembrane helix</keyword>
<feature type="compositionally biased region" description="Polar residues" evidence="1">
    <location>
        <begin position="274"/>
        <end position="286"/>
    </location>
</feature>